<organism evidence="1 2">
    <name type="scientific">Entomophthora muscae</name>
    <dbReference type="NCBI Taxonomy" id="34485"/>
    <lineage>
        <taxon>Eukaryota</taxon>
        <taxon>Fungi</taxon>
        <taxon>Fungi incertae sedis</taxon>
        <taxon>Zoopagomycota</taxon>
        <taxon>Entomophthoromycotina</taxon>
        <taxon>Entomophthoromycetes</taxon>
        <taxon>Entomophthorales</taxon>
        <taxon>Entomophthoraceae</taxon>
        <taxon>Entomophthora</taxon>
    </lineage>
</organism>
<evidence type="ECO:0000313" key="1">
    <source>
        <dbReference type="EMBL" id="KAJ9048521.1"/>
    </source>
</evidence>
<dbReference type="EMBL" id="QTSX02007383">
    <property type="protein sequence ID" value="KAJ9048521.1"/>
    <property type="molecule type" value="Genomic_DNA"/>
</dbReference>
<keyword evidence="2" id="KW-1185">Reference proteome</keyword>
<evidence type="ECO:0000313" key="2">
    <source>
        <dbReference type="Proteomes" id="UP001165960"/>
    </source>
</evidence>
<gene>
    <name evidence="1" type="ORF">DSO57_1034297</name>
</gene>
<protein>
    <submittedName>
        <fullName evidence="1">Uncharacterized protein</fullName>
    </submittedName>
</protein>
<accession>A0ACC2REP6</accession>
<proteinExistence type="predicted"/>
<name>A0ACC2REP6_9FUNG</name>
<comment type="caution">
    <text evidence="1">The sequence shown here is derived from an EMBL/GenBank/DDBJ whole genome shotgun (WGS) entry which is preliminary data.</text>
</comment>
<dbReference type="Proteomes" id="UP001165960">
    <property type="component" value="Unassembled WGS sequence"/>
</dbReference>
<reference evidence="1" key="1">
    <citation type="submission" date="2022-04" db="EMBL/GenBank/DDBJ databases">
        <title>Genome of the entomopathogenic fungus Entomophthora muscae.</title>
        <authorList>
            <person name="Elya C."/>
            <person name="Lovett B.R."/>
            <person name="Lee E."/>
            <person name="Macias A.M."/>
            <person name="Hajek A.E."/>
            <person name="De Bivort B.L."/>
            <person name="Kasson M.T."/>
            <person name="De Fine Licht H.H."/>
            <person name="Stajich J.E."/>
        </authorList>
    </citation>
    <scope>NUCLEOTIDE SEQUENCE</scope>
    <source>
        <strain evidence="1">Berkeley</strain>
    </source>
</reference>
<sequence>MMKDRIDHVVLRVDESKYVNGMILKAVESFPSTIFSVMGINKARFEKLQAEIYTKYPSKELIYSGAVAKEKFFSYFKTDVSK</sequence>